<proteinExistence type="predicted"/>
<evidence type="ECO:0008006" key="3">
    <source>
        <dbReference type="Google" id="ProtNLM"/>
    </source>
</evidence>
<protein>
    <recommendedName>
        <fullName evidence="3">F-box domain-containing protein</fullName>
    </recommendedName>
</protein>
<dbReference type="EMBL" id="MU155213">
    <property type="protein sequence ID" value="KAF9479430.1"/>
    <property type="molecule type" value="Genomic_DNA"/>
</dbReference>
<dbReference type="SUPFAM" id="SSF52047">
    <property type="entry name" value="RNI-like"/>
    <property type="match status" value="1"/>
</dbReference>
<comment type="caution">
    <text evidence="1">The sequence shown here is derived from an EMBL/GenBank/DDBJ whole genome shotgun (WGS) entry which is preliminary data.</text>
</comment>
<dbReference type="OrthoDB" id="2745898at2759"/>
<name>A0A9P5Z360_9AGAR</name>
<reference evidence="1" key="1">
    <citation type="submission" date="2020-11" db="EMBL/GenBank/DDBJ databases">
        <authorList>
            <consortium name="DOE Joint Genome Institute"/>
            <person name="Ahrendt S."/>
            <person name="Riley R."/>
            <person name="Andreopoulos W."/>
            <person name="Labutti K."/>
            <person name="Pangilinan J."/>
            <person name="Ruiz-Duenas F.J."/>
            <person name="Barrasa J.M."/>
            <person name="Sanchez-Garcia M."/>
            <person name="Camarero S."/>
            <person name="Miyauchi S."/>
            <person name="Serrano A."/>
            <person name="Linde D."/>
            <person name="Babiker R."/>
            <person name="Drula E."/>
            <person name="Ayuso-Fernandez I."/>
            <person name="Pacheco R."/>
            <person name="Padilla G."/>
            <person name="Ferreira P."/>
            <person name="Barriuso J."/>
            <person name="Kellner H."/>
            <person name="Castanera R."/>
            <person name="Alfaro M."/>
            <person name="Ramirez L."/>
            <person name="Pisabarro A.G."/>
            <person name="Kuo A."/>
            <person name="Tritt A."/>
            <person name="Lipzen A."/>
            <person name="He G."/>
            <person name="Yan M."/>
            <person name="Ng V."/>
            <person name="Cullen D."/>
            <person name="Martin F."/>
            <person name="Rosso M.-N."/>
            <person name="Henrissat B."/>
            <person name="Hibbett D."/>
            <person name="Martinez A.T."/>
            <person name="Grigoriev I.V."/>
        </authorList>
    </citation>
    <scope>NUCLEOTIDE SEQUENCE</scope>
    <source>
        <strain evidence="1">CIRM-BRFM 674</strain>
    </source>
</reference>
<gene>
    <name evidence="1" type="ORF">BDN70DRAFT_878809</name>
</gene>
<accession>A0A9P5Z360</accession>
<keyword evidence="2" id="KW-1185">Reference proteome</keyword>
<dbReference type="Proteomes" id="UP000807469">
    <property type="component" value="Unassembled WGS sequence"/>
</dbReference>
<evidence type="ECO:0000313" key="2">
    <source>
        <dbReference type="Proteomes" id="UP000807469"/>
    </source>
</evidence>
<evidence type="ECO:0000313" key="1">
    <source>
        <dbReference type="EMBL" id="KAF9479430.1"/>
    </source>
</evidence>
<sequence length="454" mass="51789">MPCPTLPVEVLEHIVKDLACNDPKRVKNCALTCWALLGICRKYLFAKVLIVISAQSLARREEGIFALLRKSPEIAGYTRYLHIRIANDGERNWVTPPELKLFSKLRTYEISFDPYPPNHSSFRSRYPHSDDAFLNCTETLVPTLRKLLFRPIRTLVVLKLDRMTNFPFCDVLRNFPNVRTLMLTNMEVNKVVEADSEIATVTDSRPTQALPGLNPIKLRTLHSDCWGSFEATRALTIKKLLDLRQPNGQAIFDFSRLKILHIRESDVEETGLAIALPKLLLQTHQLTKFILDHQAAENITLSGVGQALVASRMTLKTLRIKSSMDDFDDDPLHGLPDELAIFGAQLNVLESLSLEINMTSGCSTGNEWGELDEVLDTLSWPKLKSVSIVLKPRLTEPDMEFSRSDSYEDGDMVPEDTDFDYDLKALRTLQFPELLRKSKKSDFRFQFKVLWESY</sequence>
<dbReference type="AlphaFoldDB" id="A0A9P5Z360"/>
<organism evidence="1 2">
    <name type="scientific">Pholiota conissans</name>
    <dbReference type="NCBI Taxonomy" id="109636"/>
    <lineage>
        <taxon>Eukaryota</taxon>
        <taxon>Fungi</taxon>
        <taxon>Dikarya</taxon>
        <taxon>Basidiomycota</taxon>
        <taxon>Agaricomycotina</taxon>
        <taxon>Agaricomycetes</taxon>
        <taxon>Agaricomycetidae</taxon>
        <taxon>Agaricales</taxon>
        <taxon>Agaricineae</taxon>
        <taxon>Strophariaceae</taxon>
        <taxon>Pholiota</taxon>
    </lineage>
</organism>